<evidence type="ECO:0000313" key="4">
    <source>
        <dbReference type="EMBL" id="MDF3870769.1"/>
    </source>
</evidence>
<protein>
    <recommendedName>
        <fullName evidence="8">Lipoprotein</fullName>
    </recommendedName>
</protein>
<evidence type="ECO:0000256" key="1">
    <source>
        <dbReference type="SAM" id="MobiDB-lite"/>
    </source>
</evidence>
<dbReference type="EMBL" id="CP050951">
    <property type="protein sequence ID" value="QJQ10274.1"/>
    <property type="molecule type" value="Genomic_DNA"/>
</dbReference>
<evidence type="ECO:0008006" key="8">
    <source>
        <dbReference type="Google" id="ProtNLM"/>
    </source>
</evidence>
<name>A0A7H5R3D8_PSEPU</name>
<feature type="chain" id="PRO_5042752371" description="Lipoprotein" evidence="2">
    <location>
        <begin position="20"/>
        <end position="61"/>
    </location>
</feature>
<keyword evidence="2" id="KW-0732">Signal</keyword>
<dbReference type="RefSeq" id="WP_060492529.1">
    <property type="nucleotide sequence ID" value="NZ_BQII01000029.1"/>
</dbReference>
<dbReference type="AlphaFoldDB" id="A0A7H5R3D8"/>
<evidence type="ECO:0000256" key="2">
    <source>
        <dbReference type="SAM" id="SignalP"/>
    </source>
</evidence>
<dbReference type="Proteomes" id="UP000442695">
    <property type="component" value="Unassembled WGS sequence"/>
</dbReference>
<gene>
    <name evidence="5" type="ORF">A3L25_012935</name>
    <name evidence="3" type="ORF">GN299_04865</name>
    <name evidence="4" type="ORF">P3W50_09815</name>
</gene>
<feature type="compositionally biased region" description="Basic and acidic residues" evidence="1">
    <location>
        <begin position="22"/>
        <end position="35"/>
    </location>
</feature>
<reference evidence="5 6" key="3">
    <citation type="submission" date="2020-04" db="EMBL/GenBank/DDBJ databases">
        <title>Complete genome sequence of Pseudomonas putida strain JQ581.</title>
        <authorList>
            <person name="Mu Y."/>
        </authorList>
    </citation>
    <scope>NUCLEOTIDE SEQUENCE [LARGE SCALE GENOMIC DNA]</scope>
    <source>
        <strain evidence="5 6">JQ581</strain>
    </source>
</reference>
<feature type="signal peptide" evidence="2">
    <location>
        <begin position="1"/>
        <end position="19"/>
    </location>
</feature>
<evidence type="ECO:0000313" key="7">
    <source>
        <dbReference type="Proteomes" id="UP000442695"/>
    </source>
</evidence>
<evidence type="ECO:0000313" key="5">
    <source>
        <dbReference type="EMBL" id="QJQ10274.1"/>
    </source>
</evidence>
<accession>A0A7H5R3D8</accession>
<dbReference type="EMBL" id="JARJLO010000145">
    <property type="protein sequence ID" value="MDF3870769.1"/>
    <property type="molecule type" value="Genomic_DNA"/>
</dbReference>
<dbReference type="Proteomes" id="UP000076857">
    <property type="component" value="Chromosome"/>
</dbReference>
<feature type="compositionally biased region" description="Polar residues" evidence="1">
    <location>
        <begin position="38"/>
        <end position="61"/>
    </location>
</feature>
<sequence>MKNNLFVVLLLSASFSLLGGCFDRDKDHPAKDADPSKPSLQMQQPTPSVTNPPAETKPQNQ</sequence>
<reference evidence="3 7" key="2">
    <citation type="submission" date="2019-12" db="EMBL/GenBank/DDBJ databases">
        <authorList>
            <person name="Woiski C."/>
        </authorList>
    </citation>
    <scope>NUCLEOTIDE SEQUENCE [LARGE SCALE GENOMIC DNA]</scope>
    <source>
        <strain evidence="3 7">BOE100</strain>
    </source>
</reference>
<reference evidence="5 6" key="1">
    <citation type="submission" date="2016-04" db="EMBL/GenBank/DDBJ databases">
        <authorList>
            <person name="Qiu J."/>
        </authorList>
    </citation>
    <scope>NUCLEOTIDE SEQUENCE [LARGE SCALE GENOMIC DNA]</scope>
    <source>
        <strain evidence="5 6">JQ581</strain>
    </source>
</reference>
<organism evidence="3 7">
    <name type="scientific">Pseudomonas putida</name>
    <name type="common">Arthrobacter siderocapsulatus</name>
    <dbReference type="NCBI Taxonomy" id="303"/>
    <lineage>
        <taxon>Bacteria</taxon>
        <taxon>Pseudomonadati</taxon>
        <taxon>Pseudomonadota</taxon>
        <taxon>Gammaproteobacteria</taxon>
        <taxon>Pseudomonadales</taxon>
        <taxon>Pseudomonadaceae</taxon>
        <taxon>Pseudomonas</taxon>
    </lineage>
</organism>
<dbReference type="Proteomes" id="UP001217741">
    <property type="component" value="Unassembled WGS sequence"/>
</dbReference>
<evidence type="ECO:0000313" key="6">
    <source>
        <dbReference type="Proteomes" id="UP000076857"/>
    </source>
</evidence>
<dbReference type="PROSITE" id="PS51257">
    <property type="entry name" value="PROKAR_LIPOPROTEIN"/>
    <property type="match status" value="1"/>
</dbReference>
<dbReference type="EMBL" id="WOWR01000004">
    <property type="protein sequence ID" value="KAF0255814.1"/>
    <property type="molecule type" value="Genomic_DNA"/>
</dbReference>
<proteinExistence type="predicted"/>
<reference evidence="4" key="4">
    <citation type="submission" date="2023-03" db="EMBL/GenBank/DDBJ databases">
        <title>Draft assemblies of triclosan tolerant bacteria isolated from returned activated sludge.</title>
        <authorList>
            <person name="Van Hamelsveld S."/>
        </authorList>
    </citation>
    <scope>NUCLEOTIDE SEQUENCE</scope>
    <source>
        <strain evidence="4">GW210012_S60</strain>
    </source>
</reference>
<dbReference type="OrthoDB" id="7028966at2"/>
<feature type="region of interest" description="Disordered" evidence="1">
    <location>
        <begin position="22"/>
        <end position="61"/>
    </location>
</feature>
<evidence type="ECO:0000313" key="3">
    <source>
        <dbReference type="EMBL" id="KAF0255814.1"/>
    </source>
</evidence>